<dbReference type="OrthoDB" id="264813at2"/>
<dbReference type="InterPro" id="IPR053143">
    <property type="entry name" value="Arylsulfate_ST"/>
</dbReference>
<keyword evidence="1" id="KW-0732">Signal</keyword>
<dbReference type="InterPro" id="IPR010262">
    <property type="entry name" value="Arylsulfotransferase_bact"/>
</dbReference>
<proteinExistence type="predicted"/>
<evidence type="ECO:0000256" key="1">
    <source>
        <dbReference type="SAM" id="SignalP"/>
    </source>
</evidence>
<dbReference type="PROSITE" id="PS51257">
    <property type="entry name" value="PROKAR_LIPOPROTEIN"/>
    <property type="match status" value="1"/>
</dbReference>
<keyword evidence="2" id="KW-0808">Transferase</keyword>
<feature type="signal peptide" evidence="1">
    <location>
        <begin position="1"/>
        <end position="23"/>
    </location>
</feature>
<accession>A0A1M5GVI7</accession>
<name>A0A1M5GVI7_9FLAO</name>
<dbReference type="AlphaFoldDB" id="A0A1M5GVI7"/>
<reference evidence="3" key="1">
    <citation type="submission" date="2016-11" db="EMBL/GenBank/DDBJ databases">
        <authorList>
            <person name="Varghese N."/>
            <person name="Submissions S."/>
        </authorList>
    </citation>
    <scope>NUCLEOTIDE SEQUENCE [LARGE SCALE GENOMIC DNA]</scope>
    <source>
        <strain evidence="3">DSM 17539</strain>
    </source>
</reference>
<gene>
    <name evidence="2" type="ORF">SAMN03080594_11240</name>
</gene>
<dbReference type="GO" id="GO:0004062">
    <property type="term" value="F:aryl sulfotransferase activity"/>
    <property type="evidence" value="ECO:0007669"/>
    <property type="project" value="InterPro"/>
</dbReference>
<dbReference type="RefSeq" id="WP_084532719.1">
    <property type="nucleotide sequence ID" value="NZ_FQUX01000012.1"/>
</dbReference>
<organism evidence="2 3">
    <name type="scientific">Arenibacter palladensis</name>
    <dbReference type="NCBI Taxonomy" id="237373"/>
    <lineage>
        <taxon>Bacteria</taxon>
        <taxon>Pseudomonadati</taxon>
        <taxon>Bacteroidota</taxon>
        <taxon>Flavobacteriia</taxon>
        <taxon>Flavobacteriales</taxon>
        <taxon>Flavobacteriaceae</taxon>
        <taxon>Arenibacter</taxon>
    </lineage>
</organism>
<dbReference type="EMBL" id="FQUX01000012">
    <property type="protein sequence ID" value="SHG07720.1"/>
    <property type="molecule type" value="Genomic_DNA"/>
</dbReference>
<dbReference type="Pfam" id="PF05935">
    <property type="entry name" value="Arylsulfotrans"/>
    <property type="match status" value="1"/>
</dbReference>
<protein>
    <submittedName>
        <fullName evidence="2">Arylsulfotransferase (ASST)</fullName>
    </submittedName>
</protein>
<keyword evidence="3" id="KW-1185">Reference proteome</keyword>
<evidence type="ECO:0000313" key="3">
    <source>
        <dbReference type="Proteomes" id="UP000184406"/>
    </source>
</evidence>
<evidence type="ECO:0000313" key="2">
    <source>
        <dbReference type="EMBL" id="SHG07720.1"/>
    </source>
</evidence>
<sequence>MSKFIGSILISLFFLFIMGCSNEGPTNTNTPEPDPVTAIDTIKIPNNNTLGTIKYSSEVYAGYTLFTIHKDTYLINNCGQIINHWISDYDRGGAYYLLEDGSLLRAGKYDNPNITYGGLGGIIEKFDWNGDKTWQYIYSTSLYSQHHGLYPMENGNILLLAATRKTYEEAIAAGRDPQYIIEGELYNEQIIEIEPQGNNGGNIIWEWNAWDHLIQDLDSTKENFGNISLNPQLININFLGISTGEKDWLHFNSLQFNESLDQIILSSQKLNEIYIIDHSTSKEEAATNNGGRMGKGGDILYRWGNPIAYNQGSEMNQILFGQHNAQWIDKGLKDQDKIILFNNGTGRNPNHSSIDIITPPVDSFGNYIYDEESSFGPLQPEWSYKAPNKGDFFSKILSSVQRLPNGNTLICEGTKGKFFEINPNNEIVWEYINPETNSGEILHQGEEPISNVFMALKYSENFPGFSNKNIAPGDPIELNFNIGNCSQ</sequence>
<dbReference type="Proteomes" id="UP000184406">
    <property type="component" value="Unassembled WGS sequence"/>
</dbReference>
<feature type="chain" id="PRO_5013177751" evidence="1">
    <location>
        <begin position="24"/>
        <end position="487"/>
    </location>
</feature>
<dbReference type="PANTHER" id="PTHR35340">
    <property type="entry name" value="PQQ ENZYME REPEAT PROTEIN-RELATED"/>
    <property type="match status" value="1"/>
</dbReference>
<dbReference type="PANTHER" id="PTHR35340:SF5">
    <property type="entry name" value="ASST-DOMAIN-CONTAINING PROTEIN"/>
    <property type="match status" value="1"/>
</dbReference>